<comment type="caution">
    <text evidence="9">The sequence shown here is derived from an EMBL/GenBank/DDBJ whole genome shotgun (WGS) entry which is preliminary data.</text>
</comment>
<proteinExistence type="inferred from homology"/>
<keyword evidence="5" id="KW-0804">Transcription</keyword>
<sequence>MRFAILGPVRAWRGENELGLGSPQQRAVLAALLMRRGRPATVGELVDAVWGEEPPPGAVSVLRTYVSRLRKVLEPGRGAGEAPAVVVSVADGYTVQAPDDALDLGVFERRTAEARKLRAAGDLAGAGELLHAALGAWAGVPLAGIPGPLAEAERAGLGERRLSVLETRLEVDLELGHHDEVVGELTSLVGEHPLRERLCRLLMLALYRCGRQAEALAVYRETRRRLVAELGIEPGAALRELHARLLAADPALDFPDKQAPAPAAAPVPVAALRPAQLPADLPAFTGRSAELARTAALLPVSGEHPSTVVISAIGGMAGVGKTTLAVHWAHQVAHRFPDGQLYINLRGFDPTGSVMDPAEAVRAFLDALGVAPQQVPGSLDAQTALYRSLLAERHVLVVLDNARDTEQVRPLLPGSPGCLVIITSRNQLTGLIATDGAYPLTLSPLPMAEARDFLARRIGAQRLAAEPRAADDIIAGCARLPLALAIVAARAATYPTFPLAAIAEELHESHGSLDAFAGTDTATDARAVFSWSYHALSPDAARLFRLLALHPGPDISAHAAASVAGLPLRQARPLLAELTGAHLLTEHAPGRFTFHDLLRAYAAELTETLDSEAERHALSTRLLDHYLRTAHTACMLVSPHRGDISMPSTRPEAAPEALRDHKRAMNWLGTERAVLLSAVEQSAHGGFDDHTWRLAWAIEMFLDRRGHWHDQVAMHRTALASAQRGRDLEGQAHAHRALGFACGRLNRQDEADIHLPRALELFGRLGDASWQARTHRSMAFLSNGLGDHLKALDHYQEAIELYRSTDYVSGQASVYNEVGWTYILLGEHEEALVQCGKAIELHRQVGDVNGEAAAIDSLGYAHHHLGQYEQAIARYREANAFYRELGDSYLEADTLVHIGDTQAAVGDTEAACDSWRKSLAILEEFEHPDAEQVRERLRGFDPDPGQPPSR</sequence>
<dbReference type="PROSITE" id="PS50005">
    <property type="entry name" value="TPR"/>
    <property type="match status" value="1"/>
</dbReference>
<dbReference type="Pfam" id="PF00486">
    <property type="entry name" value="Trans_reg_C"/>
    <property type="match status" value="1"/>
</dbReference>
<dbReference type="InterPro" id="IPR019734">
    <property type="entry name" value="TPR_rpt"/>
</dbReference>
<dbReference type="PRINTS" id="PR00364">
    <property type="entry name" value="DISEASERSIST"/>
</dbReference>
<dbReference type="InterPro" id="IPR005158">
    <property type="entry name" value="BTAD"/>
</dbReference>
<dbReference type="Proteomes" id="UP000641932">
    <property type="component" value="Unassembled WGS sequence"/>
</dbReference>
<dbReference type="Gene3D" id="3.40.50.300">
    <property type="entry name" value="P-loop containing nucleotide triphosphate hydrolases"/>
    <property type="match status" value="1"/>
</dbReference>
<dbReference type="SUPFAM" id="SSF52540">
    <property type="entry name" value="P-loop containing nucleoside triphosphate hydrolases"/>
    <property type="match status" value="1"/>
</dbReference>
<evidence type="ECO:0000256" key="3">
    <source>
        <dbReference type="ARBA" id="ARBA00023015"/>
    </source>
</evidence>
<keyword evidence="3" id="KW-0805">Transcription regulation</keyword>
<dbReference type="GO" id="GO:0043531">
    <property type="term" value="F:ADP binding"/>
    <property type="evidence" value="ECO:0007669"/>
    <property type="project" value="InterPro"/>
</dbReference>
<dbReference type="CDD" id="cd15831">
    <property type="entry name" value="BTAD"/>
    <property type="match status" value="1"/>
</dbReference>
<dbReference type="InterPro" id="IPR051677">
    <property type="entry name" value="AfsR-DnrI-RedD_regulator"/>
</dbReference>
<dbReference type="Gene3D" id="1.10.10.10">
    <property type="entry name" value="Winged helix-like DNA-binding domain superfamily/Winged helix DNA-binding domain"/>
    <property type="match status" value="1"/>
</dbReference>
<feature type="repeat" description="TPR" evidence="6">
    <location>
        <begin position="812"/>
        <end position="845"/>
    </location>
</feature>
<evidence type="ECO:0000256" key="5">
    <source>
        <dbReference type="ARBA" id="ARBA00023163"/>
    </source>
</evidence>
<evidence type="ECO:0000259" key="8">
    <source>
        <dbReference type="PROSITE" id="PS51755"/>
    </source>
</evidence>
<comment type="similarity">
    <text evidence="1">Belongs to the AfsR/DnrI/RedD regulatory family.</text>
</comment>
<dbReference type="InterPro" id="IPR036388">
    <property type="entry name" value="WH-like_DNA-bd_sf"/>
</dbReference>
<dbReference type="PANTHER" id="PTHR35807">
    <property type="entry name" value="TRANSCRIPTIONAL REGULATOR REDD-RELATED"/>
    <property type="match status" value="1"/>
</dbReference>
<feature type="DNA-binding region" description="OmpR/PhoB-type" evidence="7">
    <location>
        <begin position="1"/>
        <end position="97"/>
    </location>
</feature>
<dbReference type="InterPro" id="IPR011990">
    <property type="entry name" value="TPR-like_helical_dom_sf"/>
</dbReference>
<evidence type="ECO:0000256" key="4">
    <source>
        <dbReference type="ARBA" id="ARBA00023125"/>
    </source>
</evidence>
<organism evidence="9 10">
    <name type="scientific">Wenjunlia tyrosinilytica</name>
    <dbReference type="NCBI Taxonomy" id="1544741"/>
    <lineage>
        <taxon>Bacteria</taxon>
        <taxon>Bacillati</taxon>
        <taxon>Actinomycetota</taxon>
        <taxon>Actinomycetes</taxon>
        <taxon>Kitasatosporales</taxon>
        <taxon>Streptomycetaceae</taxon>
        <taxon>Wenjunlia</taxon>
    </lineage>
</organism>
<dbReference type="SMART" id="SM00028">
    <property type="entry name" value="TPR"/>
    <property type="match status" value="5"/>
</dbReference>
<feature type="domain" description="OmpR/PhoB-type" evidence="8">
    <location>
        <begin position="1"/>
        <end position="97"/>
    </location>
</feature>
<dbReference type="InterPro" id="IPR002182">
    <property type="entry name" value="NB-ARC"/>
</dbReference>
<evidence type="ECO:0000256" key="7">
    <source>
        <dbReference type="PROSITE-ProRule" id="PRU01091"/>
    </source>
</evidence>
<accession>A0A917ZUE8</accession>
<dbReference type="SMART" id="SM00862">
    <property type="entry name" value="Trans_reg_C"/>
    <property type="match status" value="1"/>
</dbReference>
<dbReference type="InterPro" id="IPR001867">
    <property type="entry name" value="OmpR/PhoB-type_DNA-bd"/>
</dbReference>
<dbReference type="InterPro" id="IPR027417">
    <property type="entry name" value="P-loop_NTPase"/>
</dbReference>
<evidence type="ECO:0000313" key="10">
    <source>
        <dbReference type="Proteomes" id="UP000641932"/>
    </source>
</evidence>
<evidence type="ECO:0000313" key="9">
    <source>
        <dbReference type="EMBL" id="GGO95778.1"/>
    </source>
</evidence>
<dbReference type="Gene3D" id="1.25.40.10">
    <property type="entry name" value="Tetratricopeptide repeat domain"/>
    <property type="match status" value="2"/>
</dbReference>
<dbReference type="GO" id="GO:0006355">
    <property type="term" value="P:regulation of DNA-templated transcription"/>
    <property type="evidence" value="ECO:0007669"/>
    <property type="project" value="InterPro"/>
</dbReference>
<dbReference type="Pfam" id="PF03704">
    <property type="entry name" value="BTAD"/>
    <property type="match status" value="1"/>
</dbReference>
<evidence type="ECO:0000256" key="6">
    <source>
        <dbReference type="PROSITE-ProRule" id="PRU00339"/>
    </source>
</evidence>
<reference evidence="9" key="1">
    <citation type="journal article" date="2014" name="Int. J. Syst. Evol. Microbiol.">
        <title>Complete genome sequence of Corynebacterium casei LMG S-19264T (=DSM 44701T), isolated from a smear-ripened cheese.</title>
        <authorList>
            <consortium name="US DOE Joint Genome Institute (JGI-PGF)"/>
            <person name="Walter F."/>
            <person name="Albersmeier A."/>
            <person name="Kalinowski J."/>
            <person name="Ruckert C."/>
        </authorList>
    </citation>
    <scope>NUCLEOTIDE SEQUENCE</scope>
    <source>
        <strain evidence="9">CGMCC 4.7201</strain>
    </source>
</reference>
<keyword evidence="10" id="KW-1185">Reference proteome</keyword>
<evidence type="ECO:0000256" key="1">
    <source>
        <dbReference type="ARBA" id="ARBA00005820"/>
    </source>
</evidence>
<dbReference type="PROSITE" id="PS51755">
    <property type="entry name" value="OMPR_PHOB"/>
    <property type="match status" value="1"/>
</dbReference>
<evidence type="ECO:0000256" key="2">
    <source>
        <dbReference type="ARBA" id="ARBA00023012"/>
    </source>
</evidence>
<dbReference type="RefSeq" id="WP_308425179.1">
    <property type="nucleotide sequence ID" value="NZ_BMMS01000026.1"/>
</dbReference>
<dbReference type="Pfam" id="PF13424">
    <property type="entry name" value="TPR_12"/>
    <property type="match status" value="2"/>
</dbReference>
<dbReference type="SUPFAM" id="SSF48452">
    <property type="entry name" value="TPR-like"/>
    <property type="match status" value="2"/>
</dbReference>
<keyword evidence="6" id="KW-0802">TPR repeat</keyword>
<keyword evidence="2" id="KW-0902">Two-component regulatory system</keyword>
<dbReference type="Pfam" id="PF00931">
    <property type="entry name" value="NB-ARC"/>
    <property type="match status" value="1"/>
</dbReference>
<dbReference type="InterPro" id="IPR016032">
    <property type="entry name" value="Sig_transdc_resp-reg_C-effctor"/>
</dbReference>
<dbReference type="AlphaFoldDB" id="A0A917ZUE8"/>
<protein>
    <submittedName>
        <fullName evidence="9">SARP family transcriptional regulator</fullName>
    </submittedName>
</protein>
<dbReference type="GO" id="GO:0000160">
    <property type="term" value="P:phosphorelay signal transduction system"/>
    <property type="evidence" value="ECO:0007669"/>
    <property type="project" value="UniProtKB-KW"/>
</dbReference>
<gene>
    <name evidence="9" type="ORF">GCM10012280_53760</name>
</gene>
<dbReference type="SMART" id="SM01043">
    <property type="entry name" value="BTAD"/>
    <property type="match status" value="1"/>
</dbReference>
<dbReference type="EMBL" id="BMMS01000026">
    <property type="protein sequence ID" value="GGO95778.1"/>
    <property type="molecule type" value="Genomic_DNA"/>
</dbReference>
<dbReference type="GO" id="GO:0003677">
    <property type="term" value="F:DNA binding"/>
    <property type="evidence" value="ECO:0007669"/>
    <property type="project" value="UniProtKB-UniRule"/>
</dbReference>
<reference evidence="9" key="2">
    <citation type="submission" date="2020-09" db="EMBL/GenBank/DDBJ databases">
        <authorList>
            <person name="Sun Q."/>
            <person name="Zhou Y."/>
        </authorList>
    </citation>
    <scope>NUCLEOTIDE SEQUENCE</scope>
    <source>
        <strain evidence="9">CGMCC 4.7201</strain>
    </source>
</reference>
<dbReference type="SUPFAM" id="SSF46894">
    <property type="entry name" value="C-terminal effector domain of the bipartite response regulators"/>
    <property type="match status" value="1"/>
</dbReference>
<name>A0A917ZUE8_9ACTN</name>
<keyword evidence="4 7" id="KW-0238">DNA-binding</keyword>
<dbReference type="PANTHER" id="PTHR35807:SF1">
    <property type="entry name" value="TRANSCRIPTIONAL REGULATOR REDD"/>
    <property type="match status" value="1"/>
</dbReference>